<feature type="chain" id="PRO_5011510246" evidence="2">
    <location>
        <begin position="48"/>
        <end position="157"/>
    </location>
</feature>
<keyword evidence="2" id="KW-0732">Signal</keyword>
<evidence type="ECO:0000256" key="2">
    <source>
        <dbReference type="SAM" id="SignalP"/>
    </source>
</evidence>
<gene>
    <name evidence="3" type="ORF">SAMN02982985_00240</name>
</gene>
<dbReference type="Proteomes" id="UP000199470">
    <property type="component" value="Unassembled WGS sequence"/>
</dbReference>
<proteinExistence type="predicted"/>
<keyword evidence="4" id="KW-1185">Reference proteome</keyword>
<sequence length="157" mass="16379">MKTHRCDSGTTVPPKRRAPPSLARRTGQRLLCLLCLAAALWAASAVAQLTRADAPAPARQRSQRELPPPPPTTRLAQLYFQAGRNGAPPPGHAAGLELSAAHEQVARVAATRRASPTAVASLLAASVAPQPAGRVGEPRVSLLALNLALDLQLPAPH</sequence>
<accession>A0A1I4HVT6</accession>
<evidence type="ECO:0000313" key="4">
    <source>
        <dbReference type="Proteomes" id="UP000199470"/>
    </source>
</evidence>
<dbReference type="GO" id="GO:0008556">
    <property type="term" value="F:P-type potassium transmembrane transporter activity"/>
    <property type="evidence" value="ECO:0007669"/>
    <property type="project" value="InterPro"/>
</dbReference>
<feature type="region of interest" description="Disordered" evidence="1">
    <location>
        <begin position="1"/>
        <end position="23"/>
    </location>
</feature>
<reference evidence="3 4" key="1">
    <citation type="submission" date="2016-10" db="EMBL/GenBank/DDBJ databases">
        <authorList>
            <person name="de Groot N.N."/>
        </authorList>
    </citation>
    <scope>NUCLEOTIDE SEQUENCE [LARGE SCALE GENOMIC DNA]</scope>
    <source>
        <strain evidence="3 4">ATCC 43154</strain>
    </source>
</reference>
<evidence type="ECO:0000313" key="3">
    <source>
        <dbReference type="EMBL" id="SFL45751.1"/>
    </source>
</evidence>
<protein>
    <submittedName>
        <fullName evidence="3">K+-transporting ATPase, c chain</fullName>
    </submittedName>
</protein>
<feature type="region of interest" description="Disordered" evidence="1">
    <location>
        <begin position="54"/>
        <end position="73"/>
    </location>
</feature>
<dbReference type="GO" id="GO:0016020">
    <property type="term" value="C:membrane"/>
    <property type="evidence" value="ECO:0007669"/>
    <property type="project" value="InterPro"/>
</dbReference>
<dbReference type="InterPro" id="IPR003820">
    <property type="entry name" value="KdpC"/>
</dbReference>
<dbReference type="EMBL" id="FOTW01000004">
    <property type="protein sequence ID" value="SFL45751.1"/>
    <property type="molecule type" value="Genomic_DNA"/>
</dbReference>
<feature type="signal peptide" evidence="2">
    <location>
        <begin position="1"/>
        <end position="47"/>
    </location>
</feature>
<organism evidence="3 4">
    <name type="scientific">Rugamonas rubra</name>
    <dbReference type="NCBI Taxonomy" id="758825"/>
    <lineage>
        <taxon>Bacteria</taxon>
        <taxon>Pseudomonadati</taxon>
        <taxon>Pseudomonadota</taxon>
        <taxon>Betaproteobacteria</taxon>
        <taxon>Burkholderiales</taxon>
        <taxon>Oxalobacteraceae</taxon>
        <taxon>Telluria group</taxon>
        <taxon>Rugamonas</taxon>
    </lineage>
</organism>
<dbReference type="AlphaFoldDB" id="A0A1I4HVT6"/>
<dbReference type="RefSeq" id="WP_093382511.1">
    <property type="nucleotide sequence ID" value="NZ_FOTW01000004.1"/>
</dbReference>
<dbReference type="STRING" id="758825.SAMN02982985_00240"/>
<name>A0A1I4HVT6_9BURK</name>
<dbReference type="Pfam" id="PF02669">
    <property type="entry name" value="KdpC"/>
    <property type="match status" value="1"/>
</dbReference>
<evidence type="ECO:0000256" key="1">
    <source>
        <dbReference type="SAM" id="MobiDB-lite"/>
    </source>
</evidence>